<evidence type="ECO:0000313" key="3">
    <source>
        <dbReference type="EMBL" id="BAU23737.1"/>
    </source>
</evidence>
<protein>
    <submittedName>
        <fullName evidence="3">Phosphonate ABC transporter substrate-binding protein</fullName>
    </submittedName>
</protein>
<dbReference type="GO" id="GO:0055085">
    <property type="term" value="P:transmembrane transport"/>
    <property type="evidence" value="ECO:0007669"/>
    <property type="project" value="InterPro"/>
</dbReference>
<organism evidence="3 4">
    <name type="scientific">Caldimicrobium thiodismutans</name>
    <dbReference type="NCBI Taxonomy" id="1653476"/>
    <lineage>
        <taxon>Bacteria</taxon>
        <taxon>Pseudomonadati</taxon>
        <taxon>Thermodesulfobacteriota</taxon>
        <taxon>Thermodesulfobacteria</taxon>
        <taxon>Thermodesulfobacteriales</taxon>
        <taxon>Thermodesulfobacteriaceae</taxon>
        <taxon>Caldimicrobium</taxon>
    </lineage>
</organism>
<dbReference type="Proteomes" id="UP000068196">
    <property type="component" value="Chromosome"/>
</dbReference>
<evidence type="ECO:0000256" key="1">
    <source>
        <dbReference type="ARBA" id="ARBA00007162"/>
    </source>
</evidence>
<dbReference type="STRING" id="1653476.THC_1371"/>
<reference evidence="4" key="2">
    <citation type="journal article" date="2016" name="Int. J. Syst. Evol. Microbiol.">
        <title>Caldimicrobium thiodismutans sp. nov., a sulfur-disproportionating bacterium isolated from a hot spring.</title>
        <authorList>
            <person name="Kojima H."/>
            <person name="Umezawa K."/>
            <person name="Fukui M."/>
        </authorList>
    </citation>
    <scope>NUCLEOTIDE SEQUENCE [LARGE SCALE GENOMIC DNA]</scope>
    <source>
        <strain evidence="4">TF1</strain>
    </source>
</reference>
<dbReference type="RefSeq" id="WP_068515218.1">
    <property type="nucleotide sequence ID" value="NZ_AP014945.1"/>
</dbReference>
<gene>
    <name evidence="3" type="ORF">THC_1371</name>
</gene>
<dbReference type="SUPFAM" id="SSF53850">
    <property type="entry name" value="Periplasmic binding protein-like II"/>
    <property type="match status" value="1"/>
</dbReference>
<dbReference type="PANTHER" id="PTHR35841:SF1">
    <property type="entry name" value="PHOSPHONATES-BINDING PERIPLASMIC PROTEIN"/>
    <property type="match status" value="1"/>
</dbReference>
<dbReference type="EMBL" id="AP014945">
    <property type="protein sequence ID" value="BAU23737.1"/>
    <property type="molecule type" value="Genomic_DNA"/>
</dbReference>
<accession>A0A0U5B0Z9</accession>
<reference evidence="3 4" key="1">
    <citation type="journal article" date="2016" name="Int. J. Syst. Evol. Microbiol.">
        <title>Caldimicrobium thiodismutans sp. nov., a sulfur-disproportionating bacterium isolated from a hot spring, and emended description of the genus Caldimicrobium.</title>
        <authorList>
            <person name="Kojima H."/>
            <person name="Umezawa K."/>
            <person name="Fukui M."/>
        </authorList>
    </citation>
    <scope>NUCLEOTIDE SEQUENCE [LARGE SCALE GENOMIC DNA]</scope>
    <source>
        <strain evidence="3 4">TF1</strain>
    </source>
</reference>
<evidence type="ECO:0000313" key="4">
    <source>
        <dbReference type="Proteomes" id="UP000068196"/>
    </source>
</evidence>
<name>A0A0U5B0Z9_9BACT</name>
<keyword evidence="4" id="KW-1185">Reference proteome</keyword>
<dbReference type="PANTHER" id="PTHR35841">
    <property type="entry name" value="PHOSPHONATES-BINDING PERIPLASMIC PROTEIN"/>
    <property type="match status" value="1"/>
</dbReference>
<proteinExistence type="inferred from homology"/>
<dbReference type="NCBIfam" id="TIGR01098">
    <property type="entry name" value="3A0109s03R"/>
    <property type="match status" value="1"/>
</dbReference>
<dbReference type="CDD" id="cd13571">
    <property type="entry name" value="PBP2_PnhD_1"/>
    <property type="match status" value="1"/>
</dbReference>
<dbReference type="KEGG" id="cthi:THC_1371"/>
<comment type="similarity">
    <text evidence="1">Belongs to the phosphate/phosphite/phosphonate binding protein family.</text>
</comment>
<sequence length="281" mass="31847">MLGLRSLVLALLIISFFVSILRAEEQLIFLISPMTSPVSTLSKFQPLAKYLEHRLSKKIVIKQRNNYQKINENLAQNRAHFAYLCTGGYLKGRELYNLEILAIPVINGKKTYQAYVVVHKNSPYQNIEDLKGLTFVFTDPLSLTGHLFIKAYLKKLGASPENFFKKTYFTGSHEKSIEAVARGLADAASIDSLVFEDLKLKGDALIKDLKIIYKSQEFGMPPFVVSPHLSKNEKLKLLQTLLKMNNDPEGKEILRGIGFDRFDPPDHTLYTSAIQILKLIK</sequence>
<keyword evidence="2" id="KW-0732">Signal</keyword>
<evidence type="ECO:0000256" key="2">
    <source>
        <dbReference type="ARBA" id="ARBA00022729"/>
    </source>
</evidence>
<dbReference type="Pfam" id="PF12974">
    <property type="entry name" value="Phosphonate-bd"/>
    <property type="match status" value="1"/>
</dbReference>
<dbReference type="Gene3D" id="3.40.190.10">
    <property type="entry name" value="Periplasmic binding protein-like II"/>
    <property type="match status" value="2"/>
</dbReference>
<dbReference type="AlphaFoldDB" id="A0A0U5B0Z9"/>
<dbReference type="GO" id="GO:0043190">
    <property type="term" value="C:ATP-binding cassette (ABC) transporter complex"/>
    <property type="evidence" value="ECO:0007669"/>
    <property type="project" value="InterPro"/>
</dbReference>
<dbReference type="InterPro" id="IPR005770">
    <property type="entry name" value="PhnD"/>
</dbReference>